<name>A0A9D4JN16_DREPO</name>
<gene>
    <name evidence="2" type="ORF">DPMN_119746</name>
</gene>
<reference evidence="2" key="2">
    <citation type="submission" date="2020-11" db="EMBL/GenBank/DDBJ databases">
        <authorList>
            <person name="McCartney M.A."/>
            <person name="Auch B."/>
            <person name="Kono T."/>
            <person name="Mallez S."/>
            <person name="Becker A."/>
            <person name="Gohl D.M."/>
            <person name="Silverstein K.A.T."/>
            <person name="Koren S."/>
            <person name="Bechman K.B."/>
            <person name="Herman A."/>
            <person name="Abrahante J.E."/>
            <person name="Garbe J."/>
        </authorList>
    </citation>
    <scope>NUCLEOTIDE SEQUENCE</scope>
    <source>
        <strain evidence="2">Duluth1</strain>
        <tissue evidence="2">Whole animal</tissue>
    </source>
</reference>
<evidence type="ECO:0000256" key="1">
    <source>
        <dbReference type="SAM" id="MobiDB-lite"/>
    </source>
</evidence>
<sequence>MDVTICSPRRPGSSSQQQASLVGGHHTGKVGFPPGTPASPKQHNTTPQSTHLCIASRKKALANSVDPCGV</sequence>
<feature type="compositionally biased region" description="Polar residues" evidence="1">
    <location>
        <begin position="39"/>
        <end position="49"/>
    </location>
</feature>
<keyword evidence="3" id="KW-1185">Reference proteome</keyword>
<organism evidence="2 3">
    <name type="scientific">Dreissena polymorpha</name>
    <name type="common">Zebra mussel</name>
    <name type="synonym">Mytilus polymorpha</name>
    <dbReference type="NCBI Taxonomy" id="45954"/>
    <lineage>
        <taxon>Eukaryota</taxon>
        <taxon>Metazoa</taxon>
        <taxon>Spiralia</taxon>
        <taxon>Lophotrochozoa</taxon>
        <taxon>Mollusca</taxon>
        <taxon>Bivalvia</taxon>
        <taxon>Autobranchia</taxon>
        <taxon>Heteroconchia</taxon>
        <taxon>Euheterodonta</taxon>
        <taxon>Imparidentia</taxon>
        <taxon>Neoheterodontei</taxon>
        <taxon>Myida</taxon>
        <taxon>Dreissenoidea</taxon>
        <taxon>Dreissenidae</taxon>
        <taxon>Dreissena</taxon>
    </lineage>
</organism>
<dbReference type="EMBL" id="JAIWYP010000005">
    <property type="protein sequence ID" value="KAH3818150.1"/>
    <property type="molecule type" value="Genomic_DNA"/>
</dbReference>
<evidence type="ECO:0000313" key="2">
    <source>
        <dbReference type="EMBL" id="KAH3818150.1"/>
    </source>
</evidence>
<protein>
    <submittedName>
        <fullName evidence="2">Uncharacterized protein</fullName>
    </submittedName>
</protein>
<comment type="caution">
    <text evidence="2">The sequence shown here is derived from an EMBL/GenBank/DDBJ whole genome shotgun (WGS) entry which is preliminary data.</text>
</comment>
<feature type="region of interest" description="Disordered" evidence="1">
    <location>
        <begin position="1"/>
        <end position="49"/>
    </location>
</feature>
<dbReference type="AlphaFoldDB" id="A0A9D4JN16"/>
<proteinExistence type="predicted"/>
<evidence type="ECO:0000313" key="3">
    <source>
        <dbReference type="Proteomes" id="UP000828390"/>
    </source>
</evidence>
<dbReference type="Proteomes" id="UP000828390">
    <property type="component" value="Unassembled WGS sequence"/>
</dbReference>
<accession>A0A9D4JN16</accession>
<reference evidence="2" key="1">
    <citation type="journal article" date="2019" name="bioRxiv">
        <title>The Genome of the Zebra Mussel, Dreissena polymorpha: A Resource for Invasive Species Research.</title>
        <authorList>
            <person name="McCartney M.A."/>
            <person name="Auch B."/>
            <person name="Kono T."/>
            <person name="Mallez S."/>
            <person name="Zhang Y."/>
            <person name="Obille A."/>
            <person name="Becker A."/>
            <person name="Abrahante J.E."/>
            <person name="Garbe J."/>
            <person name="Badalamenti J.P."/>
            <person name="Herman A."/>
            <person name="Mangelson H."/>
            <person name="Liachko I."/>
            <person name="Sullivan S."/>
            <person name="Sone E.D."/>
            <person name="Koren S."/>
            <person name="Silverstein K.A.T."/>
            <person name="Beckman K.B."/>
            <person name="Gohl D.M."/>
        </authorList>
    </citation>
    <scope>NUCLEOTIDE SEQUENCE</scope>
    <source>
        <strain evidence="2">Duluth1</strain>
        <tissue evidence="2">Whole animal</tissue>
    </source>
</reference>